<evidence type="ECO:0000313" key="1">
    <source>
        <dbReference type="EMBL" id="MBX0325862.1"/>
    </source>
</evidence>
<protein>
    <submittedName>
        <fullName evidence="1">Uncharacterized protein</fullName>
    </submittedName>
</protein>
<name>A0AAW4PXH2_9EURY</name>
<proteinExistence type="predicted"/>
<organism evidence="1 2">
    <name type="scientific">Haloarcula rubra</name>
    <dbReference type="NCBI Taxonomy" id="2487747"/>
    <lineage>
        <taxon>Archaea</taxon>
        <taxon>Methanobacteriati</taxon>
        <taxon>Methanobacteriota</taxon>
        <taxon>Stenosarchaea group</taxon>
        <taxon>Halobacteria</taxon>
        <taxon>Halobacteriales</taxon>
        <taxon>Haloarculaceae</taxon>
        <taxon>Haloarcula</taxon>
    </lineage>
</organism>
<keyword evidence="2" id="KW-1185">Reference proteome</keyword>
<gene>
    <name evidence="1" type="ORF">EGH21_22860</name>
</gene>
<evidence type="ECO:0000313" key="2">
    <source>
        <dbReference type="Proteomes" id="UP001430377"/>
    </source>
</evidence>
<sequence>MADPDNDPSDQGQQLQIQFTDKIHAVESIIVSDDGLVERMRDIFGDELRVVGAYNEHTFEFLYADAEITEQYTEEELIATGDEFILSGQREDTYQEQLFHLGELEYNVRGFEDGQVLRIPLTQATGLTISVASTANVSLPQFIDQLTHRHDVVFR</sequence>
<accession>A0AAW4PXH2</accession>
<dbReference type="RefSeq" id="WP_220620722.1">
    <property type="nucleotide sequence ID" value="NZ_RKLR01000021.1"/>
</dbReference>
<dbReference type="Proteomes" id="UP001430377">
    <property type="component" value="Unassembled WGS sequence"/>
</dbReference>
<dbReference type="EMBL" id="RKLR01000021">
    <property type="protein sequence ID" value="MBX0325862.1"/>
    <property type="molecule type" value="Genomic_DNA"/>
</dbReference>
<dbReference type="InterPro" id="IPR055944">
    <property type="entry name" value="DUF7522"/>
</dbReference>
<dbReference type="Pfam" id="PF24366">
    <property type="entry name" value="DUF7522"/>
    <property type="match status" value="1"/>
</dbReference>
<comment type="caution">
    <text evidence="1">The sequence shown here is derived from an EMBL/GenBank/DDBJ whole genome shotgun (WGS) entry which is preliminary data.</text>
</comment>
<reference evidence="1 2" key="1">
    <citation type="submission" date="2021-06" db="EMBL/GenBank/DDBJ databases">
        <title>Halomicroarcula sp. a new haloarchaeum isolated from saline soil.</title>
        <authorList>
            <person name="Duran-Viseras A."/>
            <person name="Sanchez-Porro C."/>
            <person name="Ventosa A."/>
        </authorList>
    </citation>
    <scope>NUCLEOTIDE SEQUENCE [LARGE SCALE GENOMIC DNA]</scope>
    <source>
        <strain evidence="1 2">F13</strain>
    </source>
</reference>
<dbReference type="AlphaFoldDB" id="A0AAW4PXH2"/>